<evidence type="ECO:0000313" key="3">
    <source>
        <dbReference type="Proteomes" id="UP001444071"/>
    </source>
</evidence>
<accession>A0ABV0X4K5</accession>
<dbReference type="EMBL" id="JAHRIM010089111">
    <property type="protein sequence ID" value="MEQ2276481.1"/>
    <property type="molecule type" value="Genomic_DNA"/>
</dbReference>
<keyword evidence="3" id="KW-1185">Reference proteome</keyword>
<organism evidence="2 3">
    <name type="scientific">Xenotaenia resolanae</name>
    <dbReference type="NCBI Taxonomy" id="208358"/>
    <lineage>
        <taxon>Eukaryota</taxon>
        <taxon>Metazoa</taxon>
        <taxon>Chordata</taxon>
        <taxon>Craniata</taxon>
        <taxon>Vertebrata</taxon>
        <taxon>Euteleostomi</taxon>
        <taxon>Actinopterygii</taxon>
        <taxon>Neopterygii</taxon>
        <taxon>Teleostei</taxon>
        <taxon>Neoteleostei</taxon>
        <taxon>Acanthomorphata</taxon>
        <taxon>Ovalentaria</taxon>
        <taxon>Atherinomorphae</taxon>
        <taxon>Cyprinodontiformes</taxon>
        <taxon>Goodeidae</taxon>
        <taxon>Xenotaenia</taxon>
    </lineage>
</organism>
<feature type="region of interest" description="Disordered" evidence="1">
    <location>
        <begin position="32"/>
        <end position="67"/>
    </location>
</feature>
<proteinExistence type="predicted"/>
<sequence length="67" mass="7426">MGGIEIVLFDDIIFFHLSFIENCQSCTIRRDQEGSLREGGGYPQSPEVATEKCEQGLLPGKKSSFES</sequence>
<comment type="caution">
    <text evidence="2">The sequence shown here is derived from an EMBL/GenBank/DDBJ whole genome shotgun (WGS) entry which is preliminary data.</text>
</comment>
<evidence type="ECO:0000313" key="2">
    <source>
        <dbReference type="EMBL" id="MEQ2276481.1"/>
    </source>
</evidence>
<evidence type="ECO:0000256" key="1">
    <source>
        <dbReference type="SAM" id="MobiDB-lite"/>
    </source>
</evidence>
<protein>
    <submittedName>
        <fullName evidence="2">Uncharacterized protein</fullName>
    </submittedName>
</protein>
<name>A0ABV0X4K5_9TELE</name>
<reference evidence="2 3" key="1">
    <citation type="submission" date="2021-06" db="EMBL/GenBank/DDBJ databases">
        <authorList>
            <person name="Palmer J.M."/>
        </authorList>
    </citation>
    <scope>NUCLEOTIDE SEQUENCE [LARGE SCALE GENOMIC DNA]</scope>
    <source>
        <strain evidence="2 3">XR_2019</strain>
        <tissue evidence="2">Muscle</tissue>
    </source>
</reference>
<dbReference type="Proteomes" id="UP001444071">
    <property type="component" value="Unassembled WGS sequence"/>
</dbReference>
<gene>
    <name evidence="2" type="ORF">XENORESO_021469</name>
</gene>